<evidence type="ECO:0000313" key="2">
    <source>
        <dbReference type="Proteomes" id="UP000322214"/>
    </source>
</evidence>
<evidence type="ECO:0008006" key="3">
    <source>
        <dbReference type="Google" id="ProtNLM"/>
    </source>
</evidence>
<sequence>MEIKAGGDITIPSENEYEFTNNLANSNPNGIALQAVGTINIFNDGDYGTYSFEGSDGLIFDTQSVQENYSIEMEVLYEYDERFVSPNKLLDFKNRTRNDGLYLIGGSISFPGATGLGDSGLTSGQLHRIVLQRSQGIVTIYLDGEKQFAFADNDSIATYERLHIFLDDVQTVNSVLPGTADSLHITQREFYVGDDLTLEAGGNVDTSSAILSIPGNLSIKADDVKIVATSDVKLADAFVHGDTEISTVGRIIQTSPALRFTGTSSFNASGNINLGRPDNNFVGAMSATGQNVVLSDATHIRLDAVKAGTSVVIDAGGYTTNTANAIVLGLRGDFFADEIRLGNRTGDDVRFNVTTLDSQSRTEYYSDQSIRLLNLSAASSLVASTVSIFDSATATIDAEFNAKFTAPRSISLGDTNTDSVTTGQVTLQSDGYVGFAEDGDARFVGNSIGQFLFVSADGALTDTDAATINARNGLRIEAASVRLGDAESNKFKASATTLQIRGDAFLRQLTNVLMTGNSVIDGDLTLASEAQVLDTFSSFLTVPGHMHVEGNRIYIGDSLTSHLSAKSFSFDSNTSATVLFSGMSNFGGSSQANDAFVFTNGALGSLDSASLNVSGRTKLQATSIQIGKKVQDDFRSTQIEFVSRGRADMEFDRGVVIAGTNEATSLRIATPFFITDADYSILEVQGHSRFIGTSIAIGEKSTDLFETGSLSFAATGSVTFHEDNNMRLYGTSSANRLNLKSPGSITDDQNSEVVIAESATLRGVDLIIGELATDCFDIAAGPSGLATFGTNVNVTLG</sequence>
<keyword evidence="2" id="KW-1185">Reference proteome</keyword>
<accession>A0A5B9PE65</accession>
<dbReference type="InterPro" id="IPR013320">
    <property type="entry name" value="ConA-like_dom_sf"/>
</dbReference>
<dbReference type="InterPro" id="IPR043709">
    <property type="entry name" value="DUF5649"/>
</dbReference>
<dbReference type="Pfam" id="PF18886">
    <property type="entry name" value="DUF5649"/>
    <property type="match status" value="1"/>
</dbReference>
<dbReference type="SUPFAM" id="SSF49899">
    <property type="entry name" value="Concanavalin A-like lectins/glucanases"/>
    <property type="match status" value="1"/>
</dbReference>
<dbReference type="OrthoDB" id="10021526at2"/>
<dbReference type="Proteomes" id="UP000322214">
    <property type="component" value="Chromosome"/>
</dbReference>
<dbReference type="AlphaFoldDB" id="A0A5B9PE65"/>
<dbReference type="KEGG" id="mff:MFFC18_33390"/>
<evidence type="ECO:0000313" key="1">
    <source>
        <dbReference type="EMBL" id="QEG23440.1"/>
    </source>
</evidence>
<gene>
    <name evidence="1" type="ORF">MFFC18_33390</name>
</gene>
<organism evidence="1 2">
    <name type="scientific">Mariniblastus fucicola</name>
    <dbReference type="NCBI Taxonomy" id="980251"/>
    <lineage>
        <taxon>Bacteria</taxon>
        <taxon>Pseudomonadati</taxon>
        <taxon>Planctomycetota</taxon>
        <taxon>Planctomycetia</taxon>
        <taxon>Pirellulales</taxon>
        <taxon>Pirellulaceae</taxon>
        <taxon>Mariniblastus</taxon>
    </lineage>
</organism>
<dbReference type="EMBL" id="CP042912">
    <property type="protein sequence ID" value="QEG23440.1"/>
    <property type="molecule type" value="Genomic_DNA"/>
</dbReference>
<dbReference type="STRING" id="980251.GCA_001642875_02735"/>
<protein>
    <recommendedName>
        <fullName evidence="3">Autotransporter-associated beta strand repeat protein</fullName>
    </recommendedName>
</protein>
<reference evidence="1 2" key="1">
    <citation type="submission" date="2019-08" db="EMBL/GenBank/DDBJ databases">
        <title>Deep-cultivation of Planctomycetes and their phenomic and genomic characterization uncovers novel biology.</title>
        <authorList>
            <person name="Wiegand S."/>
            <person name="Jogler M."/>
            <person name="Boedeker C."/>
            <person name="Pinto D."/>
            <person name="Vollmers J."/>
            <person name="Rivas-Marin E."/>
            <person name="Kohn T."/>
            <person name="Peeters S.H."/>
            <person name="Heuer A."/>
            <person name="Rast P."/>
            <person name="Oberbeckmann S."/>
            <person name="Bunk B."/>
            <person name="Jeske O."/>
            <person name="Meyerdierks A."/>
            <person name="Storesund J.E."/>
            <person name="Kallscheuer N."/>
            <person name="Luecker S."/>
            <person name="Lage O.M."/>
            <person name="Pohl T."/>
            <person name="Merkel B.J."/>
            <person name="Hornburger P."/>
            <person name="Mueller R.-W."/>
            <person name="Bruemmer F."/>
            <person name="Labrenz M."/>
            <person name="Spormann A.M."/>
            <person name="Op den Camp H."/>
            <person name="Overmann J."/>
            <person name="Amann R."/>
            <person name="Jetten M.S.M."/>
            <person name="Mascher T."/>
            <person name="Medema M.H."/>
            <person name="Devos D.P."/>
            <person name="Kaster A.-K."/>
            <person name="Ovreas L."/>
            <person name="Rohde M."/>
            <person name="Galperin M.Y."/>
            <person name="Jogler C."/>
        </authorList>
    </citation>
    <scope>NUCLEOTIDE SEQUENCE [LARGE SCALE GENOMIC DNA]</scope>
    <source>
        <strain evidence="1 2">FC18</strain>
    </source>
</reference>
<proteinExistence type="predicted"/>
<name>A0A5B9PE65_9BACT</name>
<dbReference type="RefSeq" id="WP_075082073.1">
    <property type="nucleotide sequence ID" value="NZ_CP042912.1"/>
</dbReference>